<dbReference type="AlphaFoldDB" id="A0A4Y2LT44"/>
<gene>
    <name evidence="2" type="ORF">AVEN_49351_1</name>
</gene>
<organism evidence="2 3">
    <name type="scientific">Araneus ventricosus</name>
    <name type="common">Orbweaver spider</name>
    <name type="synonym">Epeira ventricosa</name>
    <dbReference type="NCBI Taxonomy" id="182803"/>
    <lineage>
        <taxon>Eukaryota</taxon>
        <taxon>Metazoa</taxon>
        <taxon>Ecdysozoa</taxon>
        <taxon>Arthropoda</taxon>
        <taxon>Chelicerata</taxon>
        <taxon>Arachnida</taxon>
        <taxon>Araneae</taxon>
        <taxon>Araneomorphae</taxon>
        <taxon>Entelegynae</taxon>
        <taxon>Araneoidea</taxon>
        <taxon>Araneidae</taxon>
        <taxon>Araneus</taxon>
    </lineage>
</organism>
<comment type="caution">
    <text evidence="2">The sequence shown here is derived from an EMBL/GenBank/DDBJ whole genome shotgun (WGS) entry which is preliminary data.</text>
</comment>
<reference evidence="2 3" key="1">
    <citation type="journal article" date="2019" name="Sci. Rep.">
        <title>Orb-weaving spider Araneus ventricosus genome elucidates the spidroin gene catalogue.</title>
        <authorList>
            <person name="Kono N."/>
            <person name="Nakamura H."/>
            <person name="Ohtoshi R."/>
            <person name="Moran D.A.P."/>
            <person name="Shinohara A."/>
            <person name="Yoshida Y."/>
            <person name="Fujiwara M."/>
            <person name="Mori M."/>
            <person name="Tomita M."/>
            <person name="Arakawa K."/>
        </authorList>
    </citation>
    <scope>NUCLEOTIDE SEQUENCE [LARGE SCALE GENOMIC DNA]</scope>
</reference>
<evidence type="ECO:0000256" key="1">
    <source>
        <dbReference type="SAM" id="MobiDB-lite"/>
    </source>
</evidence>
<protein>
    <submittedName>
        <fullName evidence="2">Uncharacterized protein</fullName>
    </submittedName>
</protein>
<evidence type="ECO:0000313" key="2">
    <source>
        <dbReference type="EMBL" id="GBN16706.1"/>
    </source>
</evidence>
<accession>A0A4Y2LT44</accession>
<proteinExistence type="predicted"/>
<name>A0A4Y2LT44_ARAVE</name>
<dbReference type="Proteomes" id="UP000499080">
    <property type="component" value="Unassembled WGS sequence"/>
</dbReference>
<dbReference type="EMBL" id="BGPR01006178">
    <property type="protein sequence ID" value="GBN16706.1"/>
    <property type="molecule type" value="Genomic_DNA"/>
</dbReference>
<keyword evidence="3" id="KW-1185">Reference proteome</keyword>
<feature type="region of interest" description="Disordered" evidence="1">
    <location>
        <begin position="69"/>
        <end position="96"/>
    </location>
</feature>
<sequence>MTPDSLPFFGSPQNFKRTPCTMGRCYCSPVTLPCIPCGRHVHMEASFACTEAPCIWSILVWAGERPQATGRRRLTPSSSPPVSSNVRLHTPLAHRA</sequence>
<evidence type="ECO:0000313" key="3">
    <source>
        <dbReference type="Proteomes" id="UP000499080"/>
    </source>
</evidence>